<dbReference type="PANTHER" id="PTHR43280">
    <property type="entry name" value="ARAC-FAMILY TRANSCRIPTIONAL REGULATOR"/>
    <property type="match status" value="1"/>
</dbReference>
<name>C6LAG9_9FIRM</name>
<gene>
    <name evidence="5" type="ORF">BRYFOR_05610</name>
</gene>
<dbReference type="Proteomes" id="UP000005561">
    <property type="component" value="Unassembled WGS sequence"/>
</dbReference>
<dbReference type="PROSITE" id="PS00041">
    <property type="entry name" value="HTH_ARAC_FAMILY_1"/>
    <property type="match status" value="1"/>
</dbReference>
<organism evidence="5 6">
    <name type="scientific">Marvinbryantia formatexigens DSM 14469</name>
    <dbReference type="NCBI Taxonomy" id="478749"/>
    <lineage>
        <taxon>Bacteria</taxon>
        <taxon>Bacillati</taxon>
        <taxon>Bacillota</taxon>
        <taxon>Clostridia</taxon>
        <taxon>Lachnospirales</taxon>
        <taxon>Lachnospiraceae</taxon>
        <taxon>Marvinbryantia</taxon>
    </lineage>
</organism>
<sequence length="179" mass="20858">MHFQANSELLLFYLNNLLKEIESKQPGYNTVCQDLLEVVLLLLMRRSQFTVTFVPSSRKSSREAAIVRRYIDNHFKENITLDDLAAVAHVSKYYLAHLFRHAYDTSPISYLLSCRIQESLYLLTETDLTLSEISQMLGFSSPSYFSQSFRRIQGISPMQYRMQNRQDKKLIEKKGSNKS</sequence>
<evidence type="ECO:0000256" key="3">
    <source>
        <dbReference type="ARBA" id="ARBA00023163"/>
    </source>
</evidence>
<dbReference type="STRING" id="168384.SAMN05660368_02917"/>
<feature type="domain" description="HTH araC/xylS-type" evidence="4">
    <location>
        <begin position="65"/>
        <end position="163"/>
    </location>
</feature>
<reference evidence="5" key="1">
    <citation type="submission" date="2009-07" db="EMBL/GenBank/DDBJ databases">
        <authorList>
            <person name="Weinstock G."/>
            <person name="Sodergren E."/>
            <person name="Clifton S."/>
            <person name="Fulton L."/>
            <person name="Fulton B."/>
            <person name="Courtney L."/>
            <person name="Fronick C."/>
            <person name="Harrison M."/>
            <person name="Strong C."/>
            <person name="Farmer C."/>
            <person name="Delahaunty K."/>
            <person name="Markovic C."/>
            <person name="Hall O."/>
            <person name="Minx P."/>
            <person name="Tomlinson C."/>
            <person name="Mitreva M."/>
            <person name="Nelson J."/>
            <person name="Hou S."/>
            <person name="Wollam A."/>
            <person name="Pepin K.H."/>
            <person name="Johnson M."/>
            <person name="Bhonagiri V."/>
            <person name="Nash W.E."/>
            <person name="Warren W."/>
            <person name="Chinwalla A."/>
            <person name="Mardis E.R."/>
            <person name="Wilson R.K."/>
        </authorList>
    </citation>
    <scope>NUCLEOTIDE SEQUENCE [LARGE SCALE GENOMIC DNA]</scope>
    <source>
        <strain evidence="5">DSM 14469</strain>
    </source>
</reference>
<dbReference type="SMART" id="SM00342">
    <property type="entry name" value="HTH_ARAC"/>
    <property type="match status" value="1"/>
</dbReference>
<evidence type="ECO:0000256" key="2">
    <source>
        <dbReference type="ARBA" id="ARBA00023125"/>
    </source>
</evidence>
<dbReference type="PANTHER" id="PTHR43280:SF28">
    <property type="entry name" value="HTH-TYPE TRANSCRIPTIONAL ACTIVATOR RHAS"/>
    <property type="match status" value="1"/>
</dbReference>
<dbReference type="PROSITE" id="PS01124">
    <property type="entry name" value="HTH_ARAC_FAMILY_2"/>
    <property type="match status" value="1"/>
</dbReference>
<dbReference type="eggNOG" id="COG2207">
    <property type="taxonomic scope" value="Bacteria"/>
</dbReference>
<keyword evidence="2" id="KW-0238">DNA-binding</keyword>
<evidence type="ECO:0000313" key="5">
    <source>
        <dbReference type="EMBL" id="EET62575.1"/>
    </source>
</evidence>
<comment type="caution">
    <text evidence="5">The sequence shown here is derived from an EMBL/GenBank/DDBJ whole genome shotgun (WGS) entry which is preliminary data.</text>
</comment>
<dbReference type="Gene3D" id="1.10.10.60">
    <property type="entry name" value="Homeodomain-like"/>
    <property type="match status" value="2"/>
</dbReference>
<dbReference type="PRINTS" id="PR00032">
    <property type="entry name" value="HTHARAC"/>
</dbReference>
<protein>
    <submittedName>
        <fullName evidence="5">Transcriptional regulator, AraC family</fullName>
    </submittedName>
</protein>
<evidence type="ECO:0000259" key="4">
    <source>
        <dbReference type="PROSITE" id="PS01124"/>
    </source>
</evidence>
<evidence type="ECO:0000313" key="6">
    <source>
        <dbReference type="Proteomes" id="UP000005561"/>
    </source>
</evidence>
<dbReference type="SUPFAM" id="SSF46689">
    <property type="entry name" value="Homeodomain-like"/>
    <property type="match status" value="2"/>
</dbReference>
<proteinExistence type="predicted"/>
<keyword evidence="6" id="KW-1185">Reference proteome</keyword>
<dbReference type="AlphaFoldDB" id="C6LAG9"/>
<dbReference type="InterPro" id="IPR018060">
    <property type="entry name" value="HTH_AraC"/>
</dbReference>
<accession>C6LAG9</accession>
<keyword evidence="1" id="KW-0805">Transcription regulation</keyword>
<keyword evidence="3" id="KW-0804">Transcription</keyword>
<dbReference type="InterPro" id="IPR018062">
    <property type="entry name" value="HTH_AraC-typ_CS"/>
</dbReference>
<dbReference type="EMBL" id="ACCL02000002">
    <property type="protein sequence ID" value="EET62575.1"/>
    <property type="molecule type" value="Genomic_DNA"/>
</dbReference>
<dbReference type="InterPro" id="IPR020449">
    <property type="entry name" value="Tscrpt_reg_AraC-type_HTH"/>
</dbReference>
<dbReference type="GO" id="GO:0043565">
    <property type="term" value="F:sequence-specific DNA binding"/>
    <property type="evidence" value="ECO:0007669"/>
    <property type="project" value="InterPro"/>
</dbReference>
<dbReference type="GO" id="GO:0003700">
    <property type="term" value="F:DNA-binding transcription factor activity"/>
    <property type="evidence" value="ECO:0007669"/>
    <property type="project" value="InterPro"/>
</dbReference>
<dbReference type="InterPro" id="IPR009057">
    <property type="entry name" value="Homeodomain-like_sf"/>
</dbReference>
<evidence type="ECO:0000256" key="1">
    <source>
        <dbReference type="ARBA" id="ARBA00023015"/>
    </source>
</evidence>
<dbReference type="Pfam" id="PF12833">
    <property type="entry name" value="HTH_18"/>
    <property type="match status" value="1"/>
</dbReference>